<dbReference type="EMBL" id="JADGMS010000011">
    <property type="protein sequence ID" value="KAF9672265.1"/>
    <property type="molecule type" value="Genomic_DNA"/>
</dbReference>
<dbReference type="Proteomes" id="UP000657918">
    <property type="component" value="Chromosome 11"/>
</dbReference>
<evidence type="ECO:0000256" key="1">
    <source>
        <dbReference type="ARBA" id="ARBA00004191"/>
    </source>
</evidence>
<evidence type="ECO:0000313" key="4">
    <source>
        <dbReference type="Proteomes" id="UP000657918"/>
    </source>
</evidence>
<keyword evidence="2" id="KW-0964">Secreted</keyword>
<proteinExistence type="predicted"/>
<gene>
    <name evidence="3" type="ORF">SADUNF_Sadunf11G0023400</name>
</gene>
<keyword evidence="4" id="KW-1185">Reference proteome</keyword>
<name>A0A835JSL8_9ROSI</name>
<dbReference type="OrthoDB" id="2019149at2759"/>
<protein>
    <submittedName>
        <fullName evidence="3">Uncharacterized protein</fullName>
    </submittedName>
</protein>
<comment type="caution">
    <text evidence="3">The sequence shown here is derived from an EMBL/GenBank/DDBJ whole genome shotgun (WGS) entry which is preliminary data.</text>
</comment>
<reference evidence="3 4" key="1">
    <citation type="submission" date="2020-10" db="EMBL/GenBank/DDBJ databases">
        <title>Plant Genome Project.</title>
        <authorList>
            <person name="Zhang R.-G."/>
        </authorList>
    </citation>
    <scope>NUCLEOTIDE SEQUENCE [LARGE SCALE GENOMIC DNA]</scope>
    <source>
        <strain evidence="3">FAFU-HL-1</strain>
        <tissue evidence="3">Leaf</tissue>
    </source>
</reference>
<accession>A0A835JSL8</accession>
<evidence type="ECO:0000313" key="3">
    <source>
        <dbReference type="EMBL" id="KAF9672265.1"/>
    </source>
</evidence>
<dbReference type="AlphaFoldDB" id="A0A835JSL8"/>
<comment type="subcellular location">
    <subcellularLocation>
        <location evidence="1">Secreted</location>
        <location evidence="1">Cell wall</location>
    </subcellularLocation>
</comment>
<dbReference type="InterPro" id="IPR012334">
    <property type="entry name" value="Pectin_lyas_fold"/>
</dbReference>
<organism evidence="3 4">
    <name type="scientific">Salix dunnii</name>
    <dbReference type="NCBI Taxonomy" id="1413687"/>
    <lineage>
        <taxon>Eukaryota</taxon>
        <taxon>Viridiplantae</taxon>
        <taxon>Streptophyta</taxon>
        <taxon>Embryophyta</taxon>
        <taxon>Tracheophyta</taxon>
        <taxon>Spermatophyta</taxon>
        <taxon>Magnoliopsida</taxon>
        <taxon>eudicotyledons</taxon>
        <taxon>Gunneridae</taxon>
        <taxon>Pentapetalae</taxon>
        <taxon>rosids</taxon>
        <taxon>fabids</taxon>
        <taxon>Malpighiales</taxon>
        <taxon>Salicaceae</taxon>
        <taxon>Saliceae</taxon>
        <taxon>Salix</taxon>
    </lineage>
</organism>
<sequence>MALFIVCLPKEYVKDYEMMDNNVQRTSEHSNRKYMYFCRAKSLTFQKCSINVTAGEGISEFPDDTNGFVSSRCTVSGLEGWLSGHIQQRNFTYAEINCKGRGSDISKRAPWEKKLDAQQIDQSTFKVIDPSLPRWMDSWLACQTLPLRLKMATQQPLRVFHASTKISEA</sequence>
<keyword evidence="2" id="KW-0134">Cell wall</keyword>
<evidence type="ECO:0000256" key="2">
    <source>
        <dbReference type="ARBA" id="ARBA00022512"/>
    </source>
</evidence>
<dbReference type="Gene3D" id="2.160.20.10">
    <property type="entry name" value="Single-stranded right-handed beta-helix, Pectin lyase-like"/>
    <property type="match status" value="1"/>
</dbReference>